<dbReference type="OrthoDB" id="2538319at2759"/>
<keyword evidence="3" id="KW-1185">Reference proteome</keyword>
<dbReference type="PANTHER" id="PTHR20923">
    <property type="entry name" value="BAT4 PROTEIN-RELATED"/>
    <property type="match status" value="1"/>
</dbReference>
<evidence type="ECO:0000313" key="3">
    <source>
        <dbReference type="Proteomes" id="UP000193986"/>
    </source>
</evidence>
<dbReference type="AlphaFoldDB" id="A0A1Y2BET7"/>
<evidence type="ECO:0000256" key="1">
    <source>
        <dbReference type="SAM" id="MobiDB-lite"/>
    </source>
</evidence>
<comment type="caution">
    <text evidence="2">The sequence shown here is derived from an EMBL/GenBank/DDBJ whole genome shotgun (WGS) entry which is preliminary data.</text>
</comment>
<sequence length="377" mass="41950">MTMTEPRPYRAGLGLPEAVVIRSRPLPENARPILDGPLDPLSAQVTWREWNINPARHGPERMTRPPVFVPSQLTYDELGRSMADGVGVDVDDGIRREVESGQKVSEWYKALSNVQPEAELSRRSSPDRQAVPSSRPSPIHPEAGLSRRPSPYQSEDSLLCIQPEAGPSRSRSTSPPTRPIRVKRSEWFIRRALLKSATSTPTTPSTPLSIGSMLNIGPSQQRVKPAQYVLGPDNKGYTILRDRLGWEGGGLGRPEGYEPALASDDEIVPIDASGNIIIDLTADSDEEPVMRPGGPGRTAPIATALKLDRLGIGHRRSQTSTARKVTHTVEEIEKAQRRARYRKIEKVELGKKGKIKWKDKDKRERDERRRLLSMMHG</sequence>
<evidence type="ECO:0000313" key="2">
    <source>
        <dbReference type="EMBL" id="ORY33358.1"/>
    </source>
</evidence>
<name>A0A1Y2BET7_9TREE</name>
<feature type="compositionally biased region" description="Basic and acidic residues" evidence="1">
    <location>
        <begin position="356"/>
        <end position="370"/>
    </location>
</feature>
<feature type="region of interest" description="Disordered" evidence="1">
    <location>
        <begin position="115"/>
        <end position="154"/>
    </location>
</feature>
<dbReference type="STRING" id="71784.A0A1Y2BET7"/>
<feature type="region of interest" description="Disordered" evidence="1">
    <location>
        <begin position="162"/>
        <end position="181"/>
    </location>
</feature>
<dbReference type="PANTHER" id="PTHR20923:SF1">
    <property type="entry name" value="G PATCH DOMAIN AND ANKYRIN REPEAT-CONTAINING PROTEIN 1"/>
    <property type="match status" value="1"/>
</dbReference>
<organism evidence="2 3">
    <name type="scientific">Naematelia encephala</name>
    <dbReference type="NCBI Taxonomy" id="71784"/>
    <lineage>
        <taxon>Eukaryota</taxon>
        <taxon>Fungi</taxon>
        <taxon>Dikarya</taxon>
        <taxon>Basidiomycota</taxon>
        <taxon>Agaricomycotina</taxon>
        <taxon>Tremellomycetes</taxon>
        <taxon>Tremellales</taxon>
        <taxon>Naemateliaceae</taxon>
        <taxon>Naematelia</taxon>
    </lineage>
</organism>
<gene>
    <name evidence="2" type="ORF">BCR39DRAFT_519397</name>
</gene>
<dbReference type="InParanoid" id="A0A1Y2BET7"/>
<dbReference type="EMBL" id="MCFC01000006">
    <property type="protein sequence ID" value="ORY33358.1"/>
    <property type="molecule type" value="Genomic_DNA"/>
</dbReference>
<dbReference type="Proteomes" id="UP000193986">
    <property type="component" value="Unassembled WGS sequence"/>
</dbReference>
<evidence type="ECO:0008006" key="4">
    <source>
        <dbReference type="Google" id="ProtNLM"/>
    </source>
</evidence>
<proteinExistence type="predicted"/>
<feature type="region of interest" description="Disordered" evidence="1">
    <location>
        <begin position="356"/>
        <end position="377"/>
    </location>
</feature>
<accession>A0A1Y2BET7</accession>
<reference evidence="2 3" key="1">
    <citation type="submission" date="2016-07" db="EMBL/GenBank/DDBJ databases">
        <title>Pervasive Adenine N6-methylation of Active Genes in Fungi.</title>
        <authorList>
            <consortium name="DOE Joint Genome Institute"/>
            <person name="Mondo S.J."/>
            <person name="Dannebaum R.O."/>
            <person name="Kuo R.C."/>
            <person name="Labutti K."/>
            <person name="Haridas S."/>
            <person name="Kuo A."/>
            <person name="Salamov A."/>
            <person name="Ahrendt S.R."/>
            <person name="Lipzen A."/>
            <person name="Sullivan W."/>
            <person name="Andreopoulos W.B."/>
            <person name="Clum A."/>
            <person name="Lindquist E."/>
            <person name="Daum C."/>
            <person name="Ramamoorthy G.K."/>
            <person name="Gryganskyi A."/>
            <person name="Culley D."/>
            <person name="Magnuson J.K."/>
            <person name="James T.Y."/>
            <person name="O'Malley M.A."/>
            <person name="Stajich J.E."/>
            <person name="Spatafora J.W."/>
            <person name="Visel A."/>
            <person name="Grigoriev I.V."/>
        </authorList>
    </citation>
    <scope>NUCLEOTIDE SEQUENCE [LARGE SCALE GENOMIC DNA]</scope>
    <source>
        <strain evidence="2 3">68-887.2</strain>
    </source>
</reference>
<protein>
    <recommendedName>
        <fullName evidence="4">G-patch domain-containing protein</fullName>
    </recommendedName>
</protein>
<dbReference type="InterPro" id="IPR039146">
    <property type="entry name" value="GPANK1"/>
</dbReference>